<evidence type="ECO:0000313" key="3">
    <source>
        <dbReference type="Proteomes" id="UP000013963"/>
    </source>
</evidence>
<feature type="transmembrane region" description="Helical" evidence="1">
    <location>
        <begin position="113"/>
        <end position="131"/>
    </location>
</feature>
<feature type="transmembrane region" description="Helical" evidence="1">
    <location>
        <begin position="143"/>
        <end position="170"/>
    </location>
</feature>
<sequence length="222" mass="25176">MKQKPTYGSDFPDLELINTASERKKIEDEMAQLAPEEEKRFKFVSPIQHNDFSQRKMYWSSPLEKVGRAFIIIAQLLAITLAYFIGQKVIVLVLGGMINPDIKVFGTIYVRDLLTFGFLFITLVFGLLYFIPMAMVRTAGGIYGWAITYIVLAILYFFFIEIICAVLLILGSVKQLSGLESISIWLFIFMAVVLAITSLWIIGACLLIVKSDDIKRKINLEV</sequence>
<keyword evidence="1" id="KW-0812">Transmembrane</keyword>
<dbReference type="PATRIC" id="fig|1276229.3.peg.299"/>
<reference evidence="2 3" key="1">
    <citation type="journal article" date="2013" name="Genome Biol. Evol.">
        <title>Complete genomes of two dipteran-associated spiroplasmas provided insights into the origin, dynamics, and impacts of viral invasion in spiroplasma.</title>
        <authorList>
            <person name="Ku C."/>
            <person name="Lo W.S."/>
            <person name="Chen L.L."/>
            <person name="Kuo C.H."/>
        </authorList>
    </citation>
    <scope>NUCLEOTIDE SEQUENCE [LARGE SCALE GENOMIC DNA]</scope>
    <source>
        <strain evidence="2">EA-1</strain>
    </source>
</reference>
<evidence type="ECO:0000256" key="1">
    <source>
        <dbReference type="SAM" id="Phobius"/>
    </source>
</evidence>
<dbReference type="STRING" id="1276229.SSYRP_v1c03020"/>
<keyword evidence="1" id="KW-1133">Transmembrane helix</keyword>
<proteinExistence type="predicted"/>
<accession>R4U5L8</accession>
<dbReference type="KEGG" id="ssyr:SSYRP_v1c03020"/>
<organism evidence="2 3">
    <name type="scientific">Spiroplasma syrphidicola EA-1</name>
    <dbReference type="NCBI Taxonomy" id="1276229"/>
    <lineage>
        <taxon>Bacteria</taxon>
        <taxon>Bacillati</taxon>
        <taxon>Mycoplasmatota</taxon>
        <taxon>Mollicutes</taxon>
        <taxon>Entomoplasmatales</taxon>
        <taxon>Spiroplasmataceae</taxon>
        <taxon>Spiroplasma</taxon>
    </lineage>
</organism>
<dbReference type="RefSeq" id="WP_016340547.1">
    <property type="nucleotide sequence ID" value="NC_021284.1"/>
</dbReference>
<dbReference type="HOGENOM" id="CLU_1244689_0_0_14"/>
<keyword evidence="1" id="KW-0472">Membrane</keyword>
<protein>
    <recommendedName>
        <fullName evidence="4">Transmembrane protein</fullName>
    </recommendedName>
</protein>
<dbReference type="AlphaFoldDB" id="R4U5L8"/>
<gene>
    <name evidence="2" type="ORF">SSYRP_v1c03020</name>
</gene>
<feature type="transmembrane region" description="Helical" evidence="1">
    <location>
        <begin position="182"/>
        <end position="209"/>
    </location>
</feature>
<dbReference type="OrthoDB" id="390266at2"/>
<keyword evidence="3" id="KW-1185">Reference proteome</keyword>
<dbReference type="Proteomes" id="UP000013963">
    <property type="component" value="Chromosome"/>
</dbReference>
<evidence type="ECO:0008006" key="4">
    <source>
        <dbReference type="Google" id="ProtNLM"/>
    </source>
</evidence>
<name>R4U5L8_9MOLU</name>
<evidence type="ECO:0000313" key="2">
    <source>
        <dbReference type="EMBL" id="AGM25898.1"/>
    </source>
</evidence>
<dbReference type="EMBL" id="CP005078">
    <property type="protein sequence ID" value="AGM25898.1"/>
    <property type="molecule type" value="Genomic_DNA"/>
</dbReference>